<dbReference type="AlphaFoldDB" id="A0A2S1LH81"/>
<keyword evidence="6" id="KW-1185">Reference proteome</keyword>
<dbReference type="InterPro" id="IPR036691">
    <property type="entry name" value="Endo/exonu/phosph_ase_sf"/>
</dbReference>
<dbReference type="Gene3D" id="2.60.120.260">
    <property type="entry name" value="Galactose-binding domain-like"/>
    <property type="match status" value="1"/>
</dbReference>
<dbReference type="Pfam" id="PF18962">
    <property type="entry name" value="Por_Secre_tail"/>
    <property type="match status" value="1"/>
</dbReference>
<dbReference type="InterPro" id="IPR005135">
    <property type="entry name" value="Endo/exonuclease/phosphatase"/>
</dbReference>
<keyword evidence="5" id="KW-0378">Hydrolase</keyword>
<evidence type="ECO:0000256" key="2">
    <source>
        <dbReference type="SAM" id="SignalP"/>
    </source>
</evidence>
<dbReference type="InterPro" id="IPR026444">
    <property type="entry name" value="Secre_tail"/>
</dbReference>
<dbReference type="Proteomes" id="UP000244527">
    <property type="component" value="Chromosome"/>
</dbReference>
<gene>
    <name evidence="5" type="ORF">FFWV33_16920</name>
</gene>
<dbReference type="NCBIfam" id="TIGR04183">
    <property type="entry name" value="Por_Secre_tail"/>
    <property type="match status" value="1"/>
</dbReference>
<keyword evidence="5" id="KW-0540">Nuclease</keyword>
<dbReference type="EMBL" id="CP020918">
    <property type="protein sequence ID" value="AWG23087.1"/>
    <property type="molecule type" value="Genomic_DNA"/>
</dbReference>
<keyword evidence="1 2" id="KW-0732">Signal</keyword>
<dbReference type="GO" id="GO:0004519">
    <property type="term" value="F:endonuclease activity"/>
    <property type="evidence" value="ECO:0007669"/>
    <property type="project" value="UniProtKB-KW"/>
</dbReference>
<dbReference type="OrthoDB" id="5500612at2"/>
<reference evidence="5 6" key="1">
    <citation type="submission" date="2017-04" db="EMBL/GenBank/DDBJ databases">
        <title>Compelte genome sequence of WV33.</title>
        <authorList>
            <person name="Lee P.C."/>
        </authorList>
    </citation>
    <scope>NUCLEOTIDE SEQUENCE [LARGE SCALE GENOMIC DNA]</scope>
    <source>
        <strain evidence="5 6">WV33</strain>
    </source>
</reference>
<name>A0A2S1LH81_9FLAO</name>
<organism evidence="5 6">
    <name type="scientific">Flavobacterium faecale</name>
    <dbReference type="NCBI Taxonomy" id="1355330"/>
    <lineage>
        <taxon>Bacteria</taxon>
        <taxon>Pseudomonadati</taxon>
        <taxon>Bacteroidota</taxon>
        <taxon>Flavobacteriia</taxon>
        <taxon>Flavobacteriales</taxon>
        <taxon>Flavobacteriaceae</taxon>
        <taxon>Flavobacterium</taxon>
    </lineage>
</organism>
<protein>
    <submittedName>
        <fullName evidence="5">Endonuclease</fullName>
    </submittedName>
</protein>
<feature type="domain" description="Endonuclease/exonuclease/phosphatase" evidence="3">
    <location>
        <begin position="739"/>
        <end position="1028"/>
    </location>
</feature>
<feature type="domain" description="Secretion system C-terminal sorting" evidence="4">
    <location>
        <begin position="1055"/>
        <end position="1127"/>
    </location>
</feature>
<dbReference type="SUPFAM" id="SSF56219">
    <property type="entry name" value="DNase I-like"/>
    <property type="match status" value="1"/>
</dbReference>
<accession>A0A2S1LH81</accession>
<evidence type="ECO:0000256" key="1">
    <source>
        <dbReference type="ARBA" id="ARBA00022729"/>
    </source>
</evidence>
<dbReference type="Gene3D" id="2.60.120.200">
    <property type="match status" value="1"/>
</dbReference>
<evidence type="ECO:0000259" key="4">
    <source>
        <dbReference type="Pfam" id="PF18962"/>
    </source>
</evidence>
<feature type="signal peptide" evidence="2">
    <location>
        <begin position="1"/>
        <end position="26"/>
    </location>
</feature>
<evidence type="ECO:0000313" key="5">
    <source>
        <dbReference type="EMBL" id="AWG23087.1"/>
    </source>
</evidence>
<sequence length="1133" mass="121542">MKLHYTCKTAWTIFAFFATIVATVQAQATMPTAQTIPFSQNFDGLATNATVYPAGFQGWNTDSSPGSTYNTSAIPAGDKPLALGSASSSAGALYNYNGKIGFLNTTPLDNTIAFAFTTAGKSAIQVQYDAMTIRNPYSGSNTRINEMVLQYRVGNSTAFISLPDTAYSNNTTLENTSGGTTPQNLQTIKVTLPSECDNKSLVQIRWISRQVSGAGSRPSFAIDNISVINDITPPVTAASFPKASSILSDGFDFSNQINEIGKTYYVVVPSGSAEPSKLQLMNGQDANGNAALSAGVLTVANANQPYTATITGLTIGTAYIVYSVSEDAYQNLQLTTNSLNVSTSSTLVPSIKITTAAVAFGFQEQGFDSSAMTFTFKGSHITSNVIVTAPANFNVSKDNITFDSTVLFSAAEFLSNATPTVYVRFKPTNTLAYAGQILIESDGATSKNIAVSGKGINPYLQDFNDPEVLTNSGWTSYNEQGTNNSWSTTTTARNLNSAPGAVVMNGYSDNGASSDWFISPKLHLDSFSQFALLSFYSRKYYSGPSLKLKVSTDYDGVSSPSTATWTEIQGNFPTTTDIYTKSEFINLNAFKTSHTYVAWVYETTAGGPNNAAEWSVDDIAITNNAAFLAANPELDFEDVTVNTISTSKSFTVVAGGYGPITVAAPADYQVSLDNSTFTSSVLISESDALAGKLVYARFTPTSKSIAITGPITVTGTGLNQAKGFLKGSSLPKSETFDIVTYNLEFFGSEVIGSTGTEFGPVDDPLQIDNVAAVMNKLDADIYCVQEVSDDAAMETLLTKISINGKTFAKSISTSWSYSFNAPTADFPPQKLVVLYNTQTASVKSTKVLFKDFYDQVRAGTATLPNYPDSPSSFFSSGRLPYMVTIETNLGGVKKDISLIDLHARANSGSDINKYNMRKYDAEYLKDALDAEYPNDNLVLLGDFNDDVKTSVIAGNDSSYKKFVDDTTNYNALTLGISQQGAFSYLSSNGFLDHIIISNELTADYIPNSTAVYDPRNDISNYVNTTSDHGPVIARFNLQNTLSTKAFGTEVNYAKLYPNPTKDVVNFTLTTPTSATVTFKLYDSLGREIGTDKAINANASKQASVSLSTVPAGTYFYTLTSANKIVQKGKLIKE</sequence>
<dbReference type="Gene3D" id="3.60.10.10">
    <property type="entry name" value="Endonuclease/exonuclease/phosphatase"/>
    <property type="match status" value="1"/>
</dbReference>
<evidence type="ECO:0000259" key="3">
    <source>
        <dbReference type="Pfam" id="PF03372"/>
    </source>
</evidence>
<dbReference type="KEGG" id="ffa:FFWV33_16920"/>
<feature type="chain" id="PRO_5015663884" evidence="2">
    <location>
        <begin position="27"/>
        <end position="1133"/>
    </location>
</feature>
<keyword evidence="5" id="KW-0255">Endonuclease</keyword>
<evidence type="ECO:0000313" key="6">
    <source>
        <dbReference type="Proteomes" id="UP000244527"/>
    </source>
</evidence>
<dbReference type="Pfam" id="PF03372">
    <property type="entry name" value="Exo_endo_phos"/>
    <property type="match status" value="1"/>
</dbReference>
<proteinExistence type="predicted"/>
<dbReference type="RefSeq" id="WP_108741991.1">
    <property type="nucleotide sequence ID" value="NZ_CP020918.1"/>
</dbReference>